<accession>A0AAX0LC96</accession>
<evidence type="ECO:0000313" key="4">
    <source>
        <dbReference type="EMBL" id="OPA82131.1"/>
    </source>
</evidence>
<evidence type="ECO:0000256" key="2">
    <source>
        <dbReference type="SAM" id="SignalP"/>
    </source>
</evidence>
<feature type="domain" description="Autotransporter" evidence="3">
    <location>
        <begin position="401"/>
        <end position="668"/>
    </location>
</feature>
<organism evidence="4 5">
    <name type="scientific">Campylobacter pinnipediorum subsp. pinnipediorum</name>
    <dbReference type="NCBI Taxonomy" id="1660067"/>
    <lineage>
        <taxon>Bacteria</taxon>
        <taxon>Pseudomonadati</taxon>
        <taxon>Campylobacterota</taxon>
        <taxon>Epsilonproteobacteria</taxon>
        <taxon>Campylobacterales</taxon>
        <taxon>Campylobacteraceae</taxon>
        <taxon>Campylobacter</taxon>
    </lineage>
</organism>
<dbReference type="RefSeq" id="WP_078415142.1">
    <property type="nucleotide sequence ID" value="NZ_MCRK01000002.1"/>
</dbReference>
<dbReference type="Gene3D" id="2.40.128.130">
    <property type="entry name" value="Autotransporter beta-domain"/>
    <property type="match status" value="1"/>
</dbReference>
<dbReference type="InterPro" id="IPR036709">
    <property type="entry name" value="Autotransporte_beta_dom_sf"/>
</dbReference>
<feature type="chain" id="PRO_5043567132" description="Autotransporter domain-containing protein" evidence="2">
    <location>
        <begin position="23"/>
        <end position="668"/>
    </location>
</feature>
<evidence type="ECO:0000259" key="3">
    <source>
        <dbReference type="PROSITE" id="PS51208"/>
    </source>
</evidence>
<dbReference type="PROSITE" id="PS51208">
    <property type="entry name" value="AUTOTRANSPORTER"/>
    <property type="match status" value="1"/>
</dbReference>
<evidence type="ECO:0000313" key="5">
    <source>
        <dbReference type="Proteomes" id="UP000189728"/>
    </source>
</evidence>
<evidence type="ECO:0000256" key="1">
    <source>
        <dbReference type="SAM" id="MobiDB-lite"/>
    </source>
</evidence>
<proteinExistence type="predicted"/>
<comment type="caution">
    <text evidence="4">The sequence shown here is derived from an EMBL/GenBank/DDBJ whole genome shotgun (WGS) entry which is preliminary data.</text>
</comment>
<dbReference type="SUPFAM" id="SSF103515">
    <property type="entry name" value="Autotransporter"/>
    <property type="match status" value="1"/>
</dbReference>
<dbReference type="Proteomes" id="UP000189728">
    <property type="component" value="Unassembled WGS sequence"/>
</dbReference>
<sequence length="668" mass="76840">MKISKFLSAVAISACLTQSLFANTYIEDARLYLSVYAVKYNDDIEKMMSNIETENGLKETVIQYLIQFALVKDDEIKVERLSEKDNNDAIFISSALKHGYDATNSWLKKYIEDPLNKMLENPENIDQNKLKNLNTSFNTNGINLGLGDNAVNHQKNVTQLNKEFIKQHKTEIKNKLNDFVNTFHTKLKKNVDVISEKIKSSTHTELQPELEKLKKEKVKIEEKVKEIEDKLKKEEQERLERERLERERQEEQERLEKEKERLAREKEEREKIKKEELKKEQEFKSKFSTKDSIQSSIYDLTKDNQNLRQIFETMSKDQIQTFSNEIKQTTQDISSNISENLSTQIVDFNSEITTQTRLAQLSNPFNKDLALAKAINALKDMRFVSNNDNAMANVVKEYTDRFAYNNSLWASALGGQTRSQNNIKSSLYGFAIGYDRTFDSTIVGNYINYAKTKTKNDSFDNKADNYQIGVYTRSYVNNNEIDTKVSIGKSKNKLTRDIKIPNNALVSQKSKYDTKSLTFDLSYGYVVATKNNSFIKPFIGASYSYLKNNEFKEDGLFAMKFSGSNSKILNASAGIEFRTYLENGNYFFITPSLQKEIYKKTKDSIVRFIGSDKDIILATNNKKSTYVSLITGAQVNLTQNLSANMIIGAKAKSKEKLYNATIGLRYKF</sequence>
<dbReference type="Pfam" id="PF03797">
    <property type="entry name" value="Autotransporter"/>
    <property type="match status" value="1"/>
</dbReference>
<dbReference type="EMBL" id="MCRK01000002">
    <property type="protein sequence ID" value="OPA82131.1"/>
    <property type="molecule type" value="Genomic_DNA"/>
</dbReference>
<reference evidence="4 5" key="1">
    <citation type="submission" date="2016-08" db="EMBL/GenBank/DDBJ databases">
        <title>Campylobacter species from sea mammals.</title>
        <authorList>
            <person name="Gilbert M.J."/>
            <person name="Byrne B.A."/>
            <person name="Zomer A.L."/>
            <person name="Wagenaar J.A."/>
        </authorList>
    </citation>
    <scope>NUCLEOTIDE SEQUENCE [LARGE SCALE GENOMIC DNA]</scope>
    <source>
        <strain evidence="4 5">1105248</strain>
    </source>
</reference>
<dbReference type="AlphaFoldDB" id="A0AAX0LC96"/>
<protein>
    <recommendedName>
        <fullName evidence="3">Autotransporter domain-containing protein</fullName>
    </recommendedName>
</protein>
<keyword evidence="2" id="KW-0732">Signal</keyword>
<dbReference type="SMART" id="SM00869">
    <property type="entry name" value="Autotransporter"/>
    <property type="match status" value="1"/>
</dbReference>
<gene>
    <name evidence="4" type="ORF">BFG04_07340</name>
</gene>
<dbReference type="InterPro" id="IPR005546">
    <property type="entry name" value="Autotransporte_beta"/>
</dbReference>
<feature type="region of interest" description="Disordered" evidence="1">
    <location>
        <begin position="235"/>
        <end position="269"/>
    </location>
</feature>
<name>A0AAX0LC96_9BACT</name>
<feature type="signal peptide" evidence="2">
    <location>
        <begin position="1"/>
        <end position="22"/>
    </location>
</feature>